<dbReference type="InterPro" id="IPR029050">
    <property type="entry name" value="Immunoprotect_excell_Ig-like"/>
</dbReference>
<evidence type="ECO:0008006" key="5">
    <source>
        <dbReference type="Google" id="ProtNLM"/>
    </source>
</evidence>
<proteinExistence type="predicted"/>
<dbReference type="RefSeq" id="WP_281891870.1">
    <property type="nucleotide sequence ID" value="NZ_BSDI01000001.1"/>
</dbReference>
<feature type="region of interest" description="Disordered" evidence="2">
    <location>
        <begin position="1"/>
        <end position="28"/>
    </location>
</feature>
<protein>
    <recommendedName>
        <fullName evidence="5">DUF4352 domain-containing protein</fullName>
    </recommendedName>
</protein>
<dbReference type="EMBL" id="BSDI01000001">
    <property type="protein sequence ID" value="GLH95013.1"/>
    <property type="molecule type" value="Genomic_DNA"/>
</dbReference>
<evidence type="ECO:0000256" key="1">
    <source>
        <dbReference type="ARBA" id="ARBA00022729"/>
    </source>
</evidence>
<evidence type="ECO:0000256" key="2">
    <source>
        <dbReference type="SAM" id="MobiDB-lite"/>
    </source>
</evidence>
<feature type="compositionally biased region" description="Pro residues" evidence="2">
    <location>
        <begin position="1"/>
        <end position="11"/>
    </location>
</feature>
<comment type="caution">
    <text evidence="3">The sequence shown here is derived from an EMBL/GenBank/DDBJ whole genome shotgun (WGS) entry which is preliminary data.</text>
</comment>
<evidence type="ECO:0000313" key="3">
    <source>
        <dbReference type="EMBL" id="GLH95013.1"/>
    </source>
</evidence>
<evidence type="ECO:0000313" key="4">
    <source>
        <dbReference type="Proteomes" id="UP001144280"/>
    </source>
</evidence>
<reference evidence="3" key="1">
    <citation type="submission" date="2022-12" db="EMBL/GenBank/DDBJ databases">
        <title>New Phytohabitans aurantiacus sp. RD004123 nov., an actinomycete isolated from soil.</title>
        <authorList>
            <person name="Triningsih D.W."/>
            <person name="Harunari E."/>
            <person name="Igarashi Y."/>
        </authorList>
    </citation>
    <scope>NUCLEOTIDE SEQUENCE</scope>
    <source>
        <strain evidence="3">RD004123</strain>
    </source>
</reference>
<gene>
    <name evidence="3" type="ORF">Pa4123_02850</name>
</gene>
<sequence>MTETPQPPPVPEEVRSHRAPPGPVQRAGTKASVGTLLIAALAIGGLIASWRPLGGGGTDDRERPFIRAGQAGETVSARVFDAKVVDVRGAGKVRLRGAALDTGGVWILVRTRITATDEETSVGYAALRDARDRVFLASTRVEQEMIGGRSFQPSIPVEGVFVFEVPRDAATNLTLVLARQSIDQRMDAVAEIELSTYDSPTIDKWAATAEPVTIDEPQVVP</sequence>
<keyword evidence="4" id="KW-1185">Reference proteome</keyword>
<accession>A0ABQ5QL59</accession>
<dbReference type="Gene3D" id="2.60.40.1240">
    <property type="match status" value="1"/>
</dbReference>
<name>A0ABQ5QL59_9ACTN</name>
<organism evidence="3 4">
    <name type="scientific">Phytohabitans aurantiacus</name>
    <dbReference type="NCBI Taxonomy" id="3016789"/>
    <lineage>
        <taxon>Bacteria</taxon>
        <taxon>Bacillati</taxon>
        <taxon>Actinomycetota</taxon>
        <taxon>Actinomycetes</taxon>
        <taxon>Micromonosporales</taxon>
        <taxon>Micromonosporaceae</taxon>
    </lineage>
</organism>
<keyword evidence="1" id="KW-0732">Signal</keyword>
<dbReference type="Proteomes" id="UP001144280">
    <property type="component" value="Unassembled WGS sequence"/>
</dbReference>